<dbReference type="FunFam" id="3.40.50.720:FF:000069">
    <property type="entry name" value="Inositol-3-phosphate synthase 1"/>
    <property type="match status" value="1"/>
</dbReference>
<evidence type="ECO:0000256" key="6">
    <source>
        <dbReference type="ARBA" id="ARBA00011881"/>
    </source>
</evidence>
<dbReference type="Proteomes" id="UP001162090">
    <property type="component" value="Chromosome 6"/>
</dbReference>
<evidence type="ECO:0000256" key="16">
    <source>
        <dbReference type="ARBA" id="ARBA00032949"/>
    </source>
</evidence>
<keyword evidence="9" id="KW-0444">Lipid biosynthesis</keyword>
<evidence type="ECO:0000256" key="11">
    <source>
        <dbReference type="ARBA" id="ARBA00023027"/>
    </source>
</evidence>
<name>A0AA35NS24_SACUV</name>
<keyword evidence="12" id="KW-0443">Lipid metabolism</keyword>
<dbReference type="GO" id="GO:0004512">
    <property type="term" value="F:inositol-3-phosphate synthase activity"/>
    <property type="evidence" value="ECO:0007669"/>
    <property type="project" value="UniProtKB-EC"/>
</dbReference>
<evidence type="ECO:0000256" key="9">
    <source>
        <dbReference type="ARBA" id="ARBA00022516"/>
    </source>
</evidence>
<sequence>MTEDNTAPTASVRVASNKCTYTDNELLTKYSYENAVVSKTPDGRYDVTPTVQDYVFKLDLNKPAKLGVMLVGLGGNNGSTFTAAILANKHNIEFQTKEGLKKPNYFGSMTQSSTLKLGIDAQGNDVYAPFNSLLPMANPNDFVVTGWDINNANQFEAMQRAQVLEYDLQQRLKTKMSSLKPLPSIYYPDFIAANQDQRANNCINLDEKGHVTTKGKWAHLQQIRHDIQSFKEKNSLDKVIVLWTANTERYVEVSAGVNDTMENLLQSIKDDHEEIAPSTIFAAASILEGVPYINGSPQNTFVPGLVQLAEHEGAFIAGDDFKSGQTKMKSVLAQFLVDAGIKPVSIASYNHLGNNDGFNLSAPKQFRSKEISKSSVIDDIIASNDILYNDKLGNKVDHCIVIKYMKPVGDSKVAMDEYYSELMLGGHNRISIHNVCEDSLLATPLIIDLLVMTEFCSRVSYKKADSSQENGNGNENENENDGKFESFYPVLTFLSYWLKAPLTRPGFHPVNGLNKQRTALENFMRLLIGLPSLNELRFEERLS</sequence>
<keyword evidence="13" id="KW-0594">Phospholipid biosynthesis</keyword>
<evidence type="ECO:0000256" key="13">
    <source>
        <dbReference type="ARBA" id="ARBA00023209"/>
    </source>
</evidence>
<dbReference type="AlphaFoldDB" id="A0AA35NS24"/>
<dbReference type="PIRSF" id="PIRSF015578">
    <property type="entry name" value="Myoinos-ppht_syn"/>
    <property type="match status" value="1"/>
</dbReference>
<dbReference type="GO" id="GO:0008654">
    <property type="term" value="P:phospholipid biosynthetic process"/>
    <property type="evidence" value="ECO:0007669"/>
    <property type="project" value="UniProtKB-KW"/>
</dbReference>
<dbReference type="EC" id="5.5.1.4" evidence="7"/>
<organism evidence="19 20">
    <name type="scientific">Saccharomyces uvarum</name>
    <name type="common">Yeast</name>
    <name type="synonym">Saccharomyces bayanus var. uvarum</name>
    <dbReference type="NCBI Taxonomy" id="230603"/>
    <lineage>
        <taxon>Eukaryota</taxon>
        <taxon>Fungi</taxon>
        <taxon>Dikarya</taxon>
        <taxon>Ascomycota</taxon>
        <taxon>Saccharomycotina</taxon>
        <taxon>Saccharomycetes</taxon>
        <taxon>Saccharomycetales</taxon>
        <taxon>Saccharomycetaceae</taxon>
        <taxon>Saccharomyces</taxon>
    </lineage>
</organism>
<evidence type="ECO:0000256" key="8">
    <source>
        <dbReference type="ARBA" id="ARBA00022490"/>
    </source>
</evidence>
<keyword evidence="15" id="KW-1208">Phospholipid metabolism</keyword>
<evidence type="ECO:0000256" key="17">
    <source>
        <dbReference type="ARBA" id="ARBA00070063"/>
    </source>
</evidence>
<dbReference type="FunFam" id="3.40.50.720:FF:000334">
    <property type="entry name" value="Inositol-3-phosphate synthase"/>
    <property type="match status" value="1"/>
</dbReference>
<keyword evidence="10" id="KW-0398">Inositol biosynthesis</keyword>
<dbReference type="SUPFAM" id="SSF55347">
    <property type="entry name" value="Glyceraldehyde-3-phosphate dehydrogenase-like, C-terminal domain"/>
    <property type="match status" value="1"/>
</dbReference>
<dbReference type="Pfam" id="PF01658">
    <property type="entry name" value="Inos-1-P_synth"/>
    <property type="match status" value="1"/>
</dbReference>
<evidence type="ECO:0000256" key="4">
    <source>
        <dbReference type="ARBA" id="ARBA00005117"/>
    </source>
</evidence>
<dbReference type="InterPro" id="IPR013021">
    <property type="entry name" value="Myo-inos-1-P_Synthase_GAPDH"/>
</dbReference>
<evidence type="ECO:0000256" key="7">
    <source>
        <dbReference type="ARBA" id="ARBA00012125"/>
    </source>
</evidence>
<dbReference type="PANTHER" id="PTHR11510">
    <property type="entry name" value="MYO-INOSITOL-1 PHOSPHATE SYNTHASE"/>
    <property type="match status" value="1"/>
</dbReference>
<proteinExistence type="inferred from homology"/>
<evidence type="ECO:0000256" key="14">
    <source>
        <dbReference type="ARBA" id="ARBA00023235"/>
    </source>
</evidence>
<evidence type="ECO:0000313" key="19">
    <source>
        <dbReference type="EMBL" id="CAI4061304.1"/>
    </source>
</evidence>
<evidence type="ECO:0000256" key="5">
    <source>
        <dbReference type="ARBA" id="ARBA00010813"/>
    </source>
</evidence>
<dbReference type="Gene3D" id="3.40.50.720">
    <property type="entry name" value="NAD(P)-binding Rossmann-like Domain"/>
    <property type="match status" value="2"/>
</dbReference>
<accession>A0AA35NS24</accession>
<evidence type="ECO:0000313" key="20">
    <source>
        <dbReference type="Proteomes" id="UP001162090"/>
    </source>
</evidence>
<keyword evidence="11" id="KW-0520">NAD</keyword>
<comment type="catalytic activity">
    <reaction evidence="1">
        <text>D-glucose 6-phosphate = 1D-myo-inositol 3-phosphate</text>
        <dbReference type="Rhea" id="RHEA:10716"/>
        <dbReference type="ChEBI" id="CHEBI:58401"/>
        <dbReference type="ChEBI" id="CHEBI:61548"/>
        <dbReference type="EC" id="5.5.1.4"/>
    </reaction>
</comment>
<gene>
    <name evidence="19" type="primary">SUVC06G1880</name>
    <name evidence="19" type="ORF">SUVC_06G1880</name>
</gene>
<keyword evidence="8" id="KW-0963">Cytoplasm</keyword>
<comment type="subunit">
    <text evidence="6">Homotetramer.</text>
</comment>
<comment type="subcellular location">
    <subcellularLocation>
        <location evidence="3">Cytoplasm</location>
    </subcellularLocation>
</comment>
<dbReference type="FunFam" id="3.30.360.10:FF:000055">
    <property type="entry name" value="Putative myo-inositol-1-phosphate synthase"/>
    <property type="match status" value="1"/>
</dbReference>
<evidence type="ECO:0000256" key="3">
    <source>
        <dbReference type="ARBA" id="ARBA00004496"/>
    </source>
</evidence>
<evidence type="ECO:0000256" key="1">
    <source>
        <dbReference type="ARBA" id="ARBA00000113"/>
    </source>
</evidence>
<dbReference type="InterPro" id="IPR002587">
    <property type="entry name" value="Myo-inos-1-P_Synthase"/>
</dbReference>
<evidence type="ECO:0000259" key="18">
    <source>
        <dbReference type="Pfam" id="PF01658"/>
    </source>
</evidence>
<evidence type="ECO:0000256" key="2">
    <source>
        <dbReference type="ARBA" id="ARBA00001911"/>
    </source>
</evidence>
<dbReference type="GO" id="GO:0005737">
    <property type="term" value="C:cytoplasm"/>
    <property type="evidence" value="ECO:0007669"/>
    <property type="project" value="UniProtKB-SubCell"/>
</dbReference>
<dbReference type="EMBL" id="OX365917">
    <property type="protein sequence ID" value="CAI4061304.1"/>
    <property type="molecule type" value="Genomic_DNA"/>
</dbReference>
<reference evidence="19" key="1">
    <citation type="submission" date="2022-10" db="EMBL/GenBank/DDBJ databases">
        <authorList>
            <person name="Byrne P K."/>
        </authorList>
    </citation>
    <scope>NUCLEOTIDE SEQUENCE</scope>
    <source>
        <strain evidence="19">CBS7001</strain>
    </source>
</reference>
<dbReference type="GO" id="GO:0006021">
    <property type="term" value="P:inositol biosynthetic process"/>
    <property type="evidence" value="ECO:0007669"/>
    <property type="project" value="UniProtKB-KW"/>
</dbReference>
<dbReference type="Pfam" id="PF07994">
    <property type="entry name" value="NAD_binding_5"/>
    <property type="match status" value="1"/>
</dbReference>
<evidence type="ECO:0000256" key="12">
    <source>
        <dbReference type="ARBA" id="ARBA00023098"/>
    </source>
</evidence>
<protein>
    <recommendedName>
        <fullName evidence="17">Inositol-3-phosphate synthase</fullName>
        <ecNumber evidence="7">5.5.1.4</ecNumber>
    </recommendedName>
    <alternativeName>
        <fullName evidence="16">Myo-inositol 1-phosphate synthase</fullName>
    </alternativeName>
</protein>
<comment type="similarity">
    <text evidence="5">Belongs to the myo-inositol 1-phosphate synthase family.</text>
</comment>
<comment type="pathway">
    <text evidence="4">Polyol metabolism; myo-inositol biosynthesis; myo-inositol from D-glucose 6-phosphate: step 1/2.</text>
</comment>
<evidence type="ECO:0000256" key="15">
    <source>
        <dbReference type="ARBA" id="ARBA00023264"/>
    </source>
</evidence>
<evidence type="ECO:0000256" key="10">
    <source>
        <dbReference type="ARBA" id="ARBA00022550"/>
    </source>
</evidence>
<keyword evidence="14" id="KW-0413">Isomerase</keyword>
<comment type="cofactor">
    <cofactor evidence="2">
        <name>NAD(+)</name>
        <dbReference type="ChEBI" id="CHEBI:57540"/>
    </cofactor>
</comment>
<dbReference type="InterPro" id="IPR036291">
    <property type="entry name" value="NAD(P)-bd_dom_sf"/>
</dbReference>
<dbReference type="SUPFAM" id="SSF51735">
    <property type="entry name" value="NAD(P)-binding Rossmann-fold domains"/>
    <property type="match status" value="1"/>
</dbReference>
<feature type="domain" description="Myo-inositol-1-phosphate synthase GAPDH-like" evidence="18">
    <location>
        <begin position="324"/>
        <end position="439"/>
    </location>
</feature>